<accession>A0ABR4BAD9</accession>
<protein>
    <submittedName>
        <fullName evidence="2">Uncharacterized protein</fullName>
    </submittedName>
</protein>
<dbReference type="Proteomes" id="UP001590951">
    <property type="component" value="Unassembled WGS sequence"/>
</dbReference>
<feature type="region of interest" description="Disordered" evidence="1">
    <location>
        <begin position="296"/>
        <end position="315"/>
    </location>
</feature>
<keyword evidence="3" id="KW-1185">Reference proteome</keyword>
<gene>
    <name evidence="2" type="ORF">ABVK25_005136</name>
</gene>
<evidence type="ECO:0000256" key="1">
    <source>
        <dbReference type="SAM" id="MobiDB-lite"/>
    </source>
</evidence>
<proteinExistence type="predicted"/>
<evidence type="ECO:0000313" key="3">
    <source>
        <dbReference type="Proteomes" id="UP001590951"/>
    </source>
</evidence>
<dbReference type="EMBL" id="JBHFEH010000014">
    <property type="protein sequence ID" value="KAL2054832.1"/>
    <property type="molecule type" value="Genomic_DNA"/>
</dbReference>
<name>A0ABR4BAD9_9LECA</name>
<evidence type="ECO:0000313" key="2">
    <source>
        <dbReference type="EMBL" id="KAL2054832.1"/>
    </source>
</evidence>
<sequence>MHPNTNRRTHRNDFGIGHADRVLESLQRFCGPGMEESQSSTAEKIQNFLEHAFDVDELTIRHKIERSWREESLRSLRIVFQRLPNQPILIEISDLVKKLLKDPRLLSAEYNKFQSNVCKFVETLTGRKIIQYPEAIQTLQEMSLVKNEQSKTLYEVIEKQQTELALLQQIITCLEYRYTLERLPQTDTPCMTALAGTNSGTGAWQKMWRLAVEYELDRMIIDHINPPIPAVHPAPPAGGSPPAIPPPSLRALLEQDFNYWAKQSTQLIADKAARNVPTVIPPPAVPACGPALAAPVSGPGAAPPPPRGRRPRGIPTAGIWTTGNYVRVEVYKPDYETWQSFQCGYNLYGELSGNIHTYNRSYDIHEINFTKSYRNIFEWLKPEANAIDPSTKEVDWRRLWTNRGLPV</sequence>
<reference evidence="2 3" key="1">
    <citation type="submission" date="2024-09" db="EMBL/GenBank/DDBJ databases">
        <title>Rethinking Asexuality: The Enigmatic Case of Functional Sexual Genes in Lepraria (Stereocaulaceae).</title>
        <authorList>
            <person name="Doellman M."/>
            <person name="Sun Y."/>
            <person name="Barcenas-Pena A."/>
            <person name="Lumbsch H.T."/>
            <person name="Grewe F."/>
        </authorList>
    </citation>
    <scope>NUCLEOTIDE SEQUENCE [LARGE SCALE GENOMIC DNA]</scope>
    <source>
        <strain evidence="2 3">Grewe 0041</strain>
    </source>
</reference>
<organism evidence="2 3">
    <name type="scientific">Lepraria finkii</name>
    <dbReference type="NCBI Taxonomy" id="1340010"/>
    <lineage>
        <taxon>Eukaryota</taxon>
        <taxon>Fungi</taxon>
        <taxon>Dikarya</taxon>
        <taxon>Ascomycota</taxon>
        <taxon>Pezizomycotina</taxon>
        <taxon>Lecanoromycetes</taxon>
        <taxon>OSLEUM clade</taxon>
        <taxon>Lecanoromycetidae</taxon>
        <taxon>Lecanorales</taxon>
        <taxon>Lecanorineae</taxon>
        <taxon>Stereocaulaceae</taxon>
        <taxon>Lepraria</taxon>
    </lineage>
</organism>
<comment type="caution">
    <text evidence="2">The sequence shown here is derived from an EMBL/GenBank/DDBJ whole genome shotgun (WGS) entry which is preliminary data.</text>
</comment>